<feature type="compositionally biased region" description="Low complexity" evidence="1">
    <location>
        <begin position="1464"/>
        <end position="1491"/>
    </location>
</feature>
<feature type="compositionally biased region" description="Basic and acidic residues" evidence="1">
    <location>
        <begin position="1386"/>
        <end position="1403"/>
    </location>
</feature>
<feature type="compositionally biased region" description="Acidic residues" evidence="1">
    <location>
        <begin position="71"/>
        <end position="81"/>
    </location>
</feature>
<feature type="region of interest" description="Disordered" evidence="1">
    <location>
        <begin position="285"/>
        <end position="307"/>
    </location>
</feature>
<dbReference type="OrthoDB" id="676304at2759"/>
<feature type="compositionally biased region" description="Basic residues" evidence="1">
    <location>
        <begin position="1263"/>
        <end position="1272"/>
    </location>
</feature>
<name>A0A197K3U7_9FUNG</name>
<feature type="compositionally biased region" description="Basic and acidic residues" evidence="1">
    <location>
        <begin position="965"/>
        <end position="988"/>
    </location>
</feature>
<feature type="region of interest" description="Disordered" evidence="1">
    <location>
        <begin position="323"/>
        <end position="408"/>
    </location>
</feature>
<feature type="region of interest" description="Disordered" evidence="1">
    <location>
        <begin position="668"/>
        <end position="687"/>
    </location>
</feature>
<feature type="compositionally biased region" description="Basic and acidic residues" evidence="1">
    <location>
        <begin position="840"/>
        <end position="871"/>
    </location>
</feature>
<feature type="compositionally biased region" description="Basic and acidic residues" evidence="1">
    <location>
        <begin position="1026"/>
        <end position="1055"/>
    </location>
</feature>
<feature type="compositionally biased region" description="Polar residues" evidence="1">
    <location>
        <begin position="333"/>
        <end position="342"/>
    </location>
</feature>
<feature type="domain" description="Myb-like" evidence="2">
    <location>
        <begin position="424"/>
        <end position="472"/>
    </location>
</feature>
<feature type="region of interest" description="Disordered" evidence="1">
    <location>
        <begin position="723"/>
        <end position="764"/>
    </location>
</feature>
<gene>
    <name evidence="3" type="ORF">K457DRAFT_16764</name>
</gene>
<feature type="region of interest" description="Disordered" evidence="1">
    <location>
        <begin position="828"/>
        <end position="1131"/>
    </location>
</feature>
<feature type="compositionally biased region" description="Basic and acidic residues" evidence="1">
    <location>
        <begin position="753"/>
        <end position="764"/>
    </location>
</feature>
<feature type="compositionally biased region" description="Low complexity" evidence="1">
    <location>
        <begin position="882"/>
        <end position="901"/>
    </location>
</feature>
<accession>A0A197K3U7</accession>
<feature type="compositionally biased region" description="Basic and acidic residues" evidence="1">
    <location>
        <begin position="599"/>
        <end position="619"/>
    </location>
</feature>
<feature type="compositionally biased region" description="Basic and acidic residues" evidence="1">
    <location>
        <begin position="366"/>
        <end position="377"/>
    </location>
</feature>
<feature type="domain" description="Myb-like" evidence="2">
    <location>
        <begin position="182"/>
        <end position="238"/>
    </location>
</feature>
<feature type="compositionally biased region" description="Acidic residues" evidence="1">
    <location>
        <begin position="1374"/>
        <end position="1385"/>
    </location>
</feature>
<feature type="compositionally biased region" description="Low complexity" evidence="1">
    <location>
        <begin position="118"/>
        <end position="139"/>
    </location>
</feature>
<keyword evidence="4" id="KW-1185">Reference proteome</keyword>
<evidence type="ECO:0000256" key="1">
    <source>
        <dbReference type="SAM" id="MobiDB-lite"/>
    </source>
</evidence>
<feature type="compositionally biased region" description="Low complexity" evidence="1">
    <location>
        <begin position="1"/>
        <end position="54"/>
    </location>
</feature>
<evidence type="ECO:0000313" key="3">
    <source>
        <dbReference type="EMBL" id="OAQ31863.1"/>
    </source>
</evidence>
<dbReference type="PROSITE" id="PS50090">
    <property type="entry name" value="MYB_LIKE"/>
    <property type="match status" value="3"/>
</dbReference>
<proteinExistence type="predicted"/>
<feature type="compositionally biased region" description="Basic and acidic residues" evidence="1">
    <location>
        <begin position="519"/>
        <end position="543"/>
    </location>
</feature>
<feature type="region of interest" description="Disordered" evidence="1">
    <location>
        <begin position="470"/>
        <end position="619"/>
    </location>
</feature>
<feature type="domain" description="Myb-like" evidence="2">
    <location>
        <begin position="612"/>
        <end position="668"/>
    </location>
</feature>
<dbReference type="SMART" id="SM00717">
    <property type="entry name" value="SANT"/>
    <property type="match status" value="3"/>
</dbReference>
<evidence type="ECO:0000259" key="2">
    <source>
        <dbReference type="PROSITE" id="PS50090"/>
    </source>
</evidence>
<feature type="compositionally biased region" description="Low complexity" evidence="1">
    <location>
        <begin position="474"/>
        <end position="496"/>
    </location>
</feature>
<dbReference type="InterPro" id="IPR001005">
    <property type="entry name" value="SANT/Myb"/>
</dbReference>
<dbReference type="EMBL" id="KV442027">
    <property type="protein sequence ID" value="OAQ31863.1"/>
    <property type="molecule type" value="Genomic_DNA"/>
</dbReference>
<feature type="compositionally biased region" description="Polar residues" evidence="1">
    <location>
        <begin position="954"/>
        <end position="963"/>
    </location>
</feature>
<evidence type="ECO:0000313" key="4">
    <source>
        <dbReference type="Proteomes" id="UP000078512"/>
    </source>
</evidence>
<organism evidence="3 4">
    <name type="scientific">Linnemannia elongata AG-77</name>
    <dbReference type="NCBI Taxonomy" id="1314771"/>
    <lineage>
        <taxon>Eukaryota</taxon>
        <taxon>Fungi</taxon>
        <taxon>Fungi incertae sedis</taxon>
        <taxon>Mucoromycota</taxon>
        <taxon>Mortierellomycotina</taxon>
        <taxon>Mortierellomycetes</taxon>
        <taxon>Mortierellales</taxon>
        <taxon>Mortierellaceae</taxon>
        <taxon>Linnemannia</taxon>
    </lineage>
</organism>
<feature type="compositionally biased region" description="Polar residues" evidence="1">
    <location>
        <begin position="389"/>
        <end position="408"/>
    </location>
</feature>
<feature type="region of interest" description="Disordered" evidence="1">
    <location>
        <begin position="1441"/>
        <end position="1500"/>
    </location>
</feature>
<feature type="compositionally biased region" description="Low complexity" evidence="1">
    <location>
        <begin position="100"/>
        <end position="111"/>
    </location>
</feature>
<sequence>MSIVSPIPSSTMGSSSDRVTSVAAASALVATSPPVTPPTKSSGPNAGTASQSSLPSPPPSSSSRHSRAVDQDEYEYDEDLNDNSHSLNGSSIEKIARRLPSSTTAPSAKAAIGKKPTSSGNITKTHSSSSSTSSLASSSQHLPATLNNKHISVAKTKTLGHLTRSTSSEVDNEVAHALASGRSIVSKTDWKEEDAQYLVQLIEAQFPKGNIIWDWVGHQMVDRGFTKSQCRSKWKRIRTKVLHGDGNPHTKDRDQAAHDQEIDELNEEEYEELPTDIPDLKWRHQQAEQEISTSQSQSTRPNGAYDRPQYAYRTGLTVREEELAAAARRSQHSNRAVTQSSYPGEPWSEDDERRQDVDSYLQPAKRFSEYPEQDRTPPSRSPQQHRRTSSSNHQSSAQGEDVGRSSTTLSAIAATPTIFGKIEWKPEDSDYLVHLIETKFASRKVDWAYVSKQMEGRGYDRTQCKSRWWRVQHRQSQSQQSQGGVGGSVSSPSSRGGRPRKNIDRRESQQQDFDQVEDEKEKMSDNEEIHPEQTHEASREYRRPPQQPDPASMRSPSIPPPPPPQHMAQPSDLNDSRAHYQQESNHRERQEDEESQGTADDHARSPRATRGHEHQKHIEWKEEDSQYMFRMIEREFPVGNVVWSVIGERMASRGYSQTQCMSKWRRHLKNSKTSNDSTSGRPSGISMDLDVDVEIDGSSSYNAHRENRLTGFRRPRKEDLLIYGDNRGSGVGGGDHHSSSHSNSGKRAQSDLIDSRGYDRDEYRSPVGQLDARLVEMEFERYFNVGNKRRRTIESEGHGNGPYSGAESAANDYYDRRVSPSYEGESVYHHRQLHHHHRRLSSEVRHEDYPRRSSYRHDEHASSGGYDERERSRRRSPPLTNEGIVVVGEEAAPVVGSAGSAGHYGPERDSHNGERQGRRYDEREWDSAMVVDNEQEPPSMSSKSQHREPHSSRSHYSGENNGRSYYDERDSSRAMLDQNKEARHRPQEPARYNEPIGRSPNRDLVGTIHISSSSSSSYPNGASHGGHRERELVSRRGAEEEEYHVVERDERHYRDQQQALRRRPHHSPQHHSRRPSPDRRGPDDGGRNGGGYYDDGHVKRRHRQSSAEYEHHRQDFGYRQSSSHGRGGQYQERDGDIIDYVMEDDLDWANGRWEGRDMARLAAAVARQGRRWDAIREQIRIPLLVSPYDDQEYGDIYEGFRFEPHALSSSYVDRQYSRHHHHHHSSSSASQPQQRHSQSQSQQHRHQRRTSYQQSPREDSRKSSSHRIHHRPTASTTAPAPGPVDDNYLQHQMPPSPLMSSTTFKRPSGAIASVSYSKNDVISSTTSSKPYTSGVAEVVVLDGGNTDEREVVEGGRSAVEGEQLEGDRPHGGEQEETVDVDSIEQDQERREGEGEGEQEKEVEMTMAETHGHIVVDDEEVALEGGEESRIVEVESMEIDEEQQEMIAPSATKASSEGDTEIIQSESTSSVTTMVSTATTTTTTTASRTTTEQDVEALAMH</sequence>
<feature type="compositionally biased region" description="Basic and acidic residues" evidence="1">
    <location>
        <begin position="905"/>
        <end position="926"/>
    </location>
</feature>
<feature type="region of interest" description="Disordered" evidence="1">
    <location>
        <begin position="1344"/>
        <end position="1403"/>
    </location>
</feature>
<feature type="compositionally biased region" description="Low complexity" evidence="1">
    <location>
        <begin position="288"/>
        <end position="299"/>
    </location>
</feature>
<feature type="compositionally biased region" description="Basic and acidic residues" evidence="1">
    <location>
        <begin position="1075"/>
        <end position="1086"/>
    </location>
</feature>
<reference evidence="3 4" key="1">
    <citation type="submission" date="2016-05" db="EMBL/GenBank/DDBJ databases">
        <title>Genome sequencing reveals origins of a unique bacterial endosymbiosis in the earliest lineages of terrestrial Fungi.</title>
        <authorList>
            <consortium name="DOE Joint Genome Institute"/>
            <person name="Uehling J."/>
            <person name="Gryganskyi A."/>
            <person name="Hameed K."/>
            <person name="Tschaplinski T."/>
            <person name="Misztal P."/>
            <person name="Wu S."/>
            <person name="Desiro A."/>
            <person name="Vande Pol N."/>
            <person name="Du Z.-Y."/>
            <person name="Zienkiewicz A."/>
            <person name="Zienkiewicz K."/>
            <person name="Morin E."/>
            <person name="Tisserant E."/>
            <person name="Splivallo R."/>
            <person name="Hainaut M."/>
            <person name="Henrissat B."/>
            <person name="Ohm R."/>
            <person name="Kuo A."/>
            <person name="Yan J."/>
            <person name="Lipzen A."/>
            <person name="Nolan M."/>
            <person name="Labutti K."/>
            <person name="Barry K."/>
            <person name="Goldstein A."/>
            <person name="Labbe J."/>
            <person name="Schadt C."/>
            <person name="Tuskan G."/>
            <person name="Grigoriev I."/>
            <person name="Martin F."/>
            <person name="Vilgalys R."/>
            <person name="Bonito G."/>
        </authorList>
    </citation>
    <scope>NUCLEOTIDE SEQUENCE [LARGE SCALE GENOMIC DNA]</scope>
    <source>
        <strain evidence="3 4">AG-77</strain>
    </source>
</reference>
<feature type="region of interest" description="Disordered" evidence="1">
    <location>
        <begin position="1214"/>
        <end position="1304"/>
    </location>
</feature>
<protein>
    <recommendedName>
        <fullName evidence="2">Myb-like domain-containing protein</fullName>
    </recommendedName>
</protein>
<feature type="compositionally biased region" description="Basic residues" evidence="1">
    <location>
        <begin position="1060"/>
        <end position="1074"/>
    </location>
</feature>
<feature type="compositionally biased region" description="Low complexity" evidence="1">
    <location>
        <begin position="1226"/>
        <end position="1242"/>
    </location>
</feature>
<dbReference type="CDD" id="cd00167">
    <property type="entry name" value="SANT"/>
    <property type="match status" value="1"/>
</dbReference>
<dbReference type="Proteomes" id="UP000078512">
    <property type="component" value="Unassembled WGS sequence"/>
</dbReference>
<feature type="compositionally biased region" description="Basic and acidic residues" evidence="1">
    <location>
        <begin position="574"/>
        <end position="590"/>
    </location>
</feature>
<feature type="compositionally biased region" description="Basic residues" evidence="1">
    <location>
        <begin position="829"/>
        <end position="839"/>
    </location>
</feature>
<feature type="compositionally biased region" description="Polar residues" evidence="1">
    <location>
        <begin position="671"/>
        <end position="681"/>
    </location>
</feature>
<feature type="region of interest" description="Disordered" evidence="1">
    <location>
        <begin position="1"/>
        <end position="141"/>
    </location>
</feature>